<dbReference type="Pfam" id="PF00254">
    <property type="entry name" value="FKBP_C"/>
    <property type="match status" value="1"/>
</dbReference>
<evidence type="ECO:0000256" key="2">
    <source>
        <dbReference type="ARBA" id="ARBA00023110"/>
    </source>
</evidence>
<name>A0A0G1QW18_9BACT</name>
<sequence length="151" mass="16309">MSTKKEMNIILAVVICLVFLGVLIFISINGKTNMGSNDTERVITDDFVSQGEEAKAGDTVAMNYTGRLEDGTAFDSNIDPNFGHTDPLEFTLGAGQMIPGFEKEILGMKVGEKKTFKIPPEEAYGAAGRPPVIPPNATLVFEVELLAIQNN</sequence>
<dbReference type="PANTHER" id="PTHR45779">
    <property type="entry name" value="PEPTIDYLPROLYL ISOMERASE"/>
    <property type="match status" value="1"/>
</dbReference>
<evidence type="ECO:0000256" key="6">
    <source>
        <dbReference type="SAM" id="Phobius"/>
    </source>
</evidence>
<evidence type="ECO:0000256" key="3">
    <source>
        <dbReference type="ARBA" id="ARBA00023235"/>
    </source>
</evidence>
<reference evidence="8 9" key="1">
    <citation type="journal article" date="2015" name="Nature">
        <title>rRNA introns, odd ribosomes, and small enigmatic genomes across a large radiation of phyla.</title>
        <authorList>
            <person name="Brown C.T."/>
            <person name="Hug L.A."/>
            <person name="Thomas B.C."/>
            <person name="Sharon I."/>
            <person name="Castelle C.J."/>
            <person name="Singh A."/>
            <person name="Wilkins M.J."/>
            <person name="Williams K.H."/>
            <person name="Banfield J.F."/>
        </authorList>
    </citation>
    <scope>NUCLEOTIDE SEQUENCE [LARGE SCALE GENOMIC DNA]</scope>
</reference>
<dbReference type="EMBL" id="LCLS01000007">
    <property type="protein sequence ID" value="KKU22018.1"/>
    <property type="molecule type" value="Genomic_DNA"/>
</dbReference>
<proteinExistence type="inferred from homology"/>
<keyword evidence="3 4" id="KW-0413">Isomerase</keyword>
<protein>
    <recommendedName>
        <fullName evidence="5">Peptidyl-prolyl cis-trans isomerase</fullName>
        <ecNumber evidence="5">5.2.1.8</ecNumber>
    </recommendedName>
</protein>
<feature type="transmembrane region" description="Helical" evidence="6">
    <location>
        <begin position="7"/>
        <end position="28"/>
    </location>
</feature>
<keyword evidence="6" id="KW-0472">Membrane</keyword>
<evidence type="ECO:0000256" key="4">
    <source>
        <dbReference type="PROSITE-ProRule" id="PRU00277"/>
    </source>
</evidence>
<dbReference type="PATRIC" id="fig|1618732.3.peg.344"/>
<organism evidence="8 9">
    <name type="scientific">Candidatus Nomurabacteria bacterium GW2011_GWA1_46_11</name>
    <dbReference type="NCBI Taxonomy" id="1618732"/>
    <lineage>
        <taxon>Bacteria</taxon>
        <taxon>Candidatus Nomuraibacteriota</taxon>
    </lineage>
</organism>
<dbReference type="InterPro" id="IPR001179">
    <property type="entry name" value="PPIase_FKBP_dom"/>
</dbReference>
<keyword evidence="6" id="KW-1133">Transmembrane helix</keyword>
<evidence type="ECO:0000256" key="1">
    <source>
        <dbReference type="ARBA" id="ARBA00000971"/>
    </source>
</evidence>
<accession>A0A0G1QW18</accession>
<dbReference type="PANTHER" id="PTHR45779:SF7">
    <property type="entry name" value="PEPTIDYLPROLYL ISOMERASE"/>
    <property type="match status" value="1"/>
</dbReference>
<dbReference type="PROSITE" id="PS50059">
    <property type="entry name" value="FKBP_PPIASE"/>
    <property type="match status" value="1"/>
</dbReference>
<dbReference type="GO" id="GO:0003755">
    <property type="term" value="F:peptidyl-prolyl cis-trans isomerase activity"/>
    <property type="evidence" value="ECO:0007669"/>
    <property type="project" value="UniProtKB-UniRule"/>
</dbReference>
<comment type="caution">
    <text evidence="8">The sequence shown here is derived from an EMBL/GenBank/DDBJ whole genome shotgun (WGS) entry which is preliminary data.</text>
</comment>
<dbReference type="InterPro" id="IPR044609">
    <property type="entry name" value="FKBP2/11"/>
</dbReference>
<dbReference type="FunFam" id="3.10.50.40:FF:000006">
    <property type="entry name" value="Peptidyl-prolyl cis-trans isomerase"/>
    <property type="match status" value="1"/>
</dbReference>
<gene>
    <name evidence="8" type="ORF">UX31_C0007G0004</name>
</gene>
<dbReference type="AlphaFoldDB" id="A0A0G1QW18"/>
<evidence type="ECO:0000313" key="9">
    <source>
        <dbReference type="Proteomes" id="UP000034107"/>
    </source>
</evidence>
<keyword evidence="2 4" id="KW-0697">Rotamase</keyword>
<evidence type="ECO:0000313" key="8">
    <source>
        <dbReference type="EMBL" id="KKU22018.1"/>
    </source>
</evidence>
<dbReference type="Proteomes" id="UP000034107">
    <property type="component" value="Unassembled WGS sequence"/>
</dbReference>
<feature type="domain" description="PPIase FKBP-type" evidence="7">
    <location>
        <begin position="57"/>
        <end position="149"/>
    </location>
</feature>
<evidence type="ECO:0000256" key="5">
    <source>
        <dbReference type="RuleBase" id="RU003915"/>
    </source>
</evidence>
<dbReference type="SUPFAM" id="SSF54534">
    <property type="entry name" value="FKBP-like"/>
    <property type="match status" value="1"/>
</dbReference>
<dbReference type="InterPro" id="IPR046357">
    <property type="entry name" value="PPIase_dom_sf"/>
</dbReference>
<comment type="catalytic activity">
    <reaction evidence="1 4 5">
        <text>[protein]-peptidylproline (omega=180) = [protein]-peptidylproline (omega=0)</text>
        <dbReference type="Rhea" id="RHEA:16237"/>
        <dbReference type="Rhea" id="RHEA-COMP:10747"/>
        <dbReference type="Rhea" id="RHEA-COMP:10748"/>
        <dbReference type="ChEBI" id="CHEBI:83833"/>
        <dbReference type="ChEBI" id="CHEBI:83834"/>
        <dbReference type="EC" id="5.2.1.8"/>
    </reaction>
</comment>
<evidence type="ECO:0000259" key="7">
    <source>
        <dbReference type="PROSITE" id="PS50059"/>
    </source>
</evidence>
<dbReference type="Gene3D" id="3.10.50.40">
    <property type="match status" value="1"/>
</dbReference>
<dbReference type="EC" id="5.2.1.8" evidence="5"/>
<comment type="similarity">
    <text evidence="5">Belongs to the FKBP-type PPIase family.</text>
</comment>
<keyword evidence="6" id="KW-0812">Transmembrane</keyword>